<protein>
    <recommendedName>
        <fullName evidence="4">SH3 domain-containing protein</fullName>
    </recommendedName>
</protein>
<name>A0A1I1VUV0_9FLAO</name>
<keyword evidence="3" id="KW-1185">Reference proteome</keyword>
<accession>A0A1I1VUV0</accession>
<gene>
    <name evidence="2" type="ORF">SAMN05216297_11311</name>
</gene>
<evidence type="ECO:0008006" key="4">
    <source>
        <dbReference type="Google" id="ProtNLM"/>
    </source>
</evidence>
<evidence type="ECO:0000313" key="2">
    <source>
        <dbReference type="EMBL" id="SFD84350.1"/>
    </source>
</evidence>
<dbReference type="Proteomes" id="UP000199672">
    <property type="component" value="Unassembled WGS sequence"/>
</dbReference>
<feature type="chain" id="PRO_5011715831" description="SH3 domain-containing protein" evidence="1">
    <location>
        <begin position="22"/>
        <end position="228"/>
    </location>
</feature>
<dbReference type="RefSeq" id="WP_091497163.1">
    <property type="nucleotide sequence ID" value="NZ_FOMH01000013.1"/>
</dbReference>
<dbReference type="STRING" id="739143.SAMN05216297_11311"/>
<evidence type="ECO:0000313" key="3">
    <source>
        <dbReference type="Proteomes" id="UP000199672"/>
    </source>
</evidence>
<keyword evidence="1" id="KW-0732">Signal</keyword>
<sequence>MKVISSILFVLFLNNAFGQFAVIKDNDGYVNIRTEASKGNNISDKLNNGFVVYCFEPKNNWINIDYSKNDKDISGYLYKDRIQYLSEFTEIPLTKETQKKVIFKKNDITIILESQNFNLNSVKLSFLKNDKSILEKINGKLFWGTDGGIPKEAYKNISVVIDNTTINLPKNSFEDLFEPNLFNTRINYDQKSDILYITSTNGDGAGGYEIVWIIEKGHYKERKVVYGF</sequence>
<feature type="signal peptide" evidence="1">
    <location>
        <begin position="1"/>
        <end position="21"/>
    </location>
</feature>
<proteinExistence type="predicted"/>
<dbReference type="OrthoDB" id="7054664at2"/>
<dbReference type="EMBL" id="FOMH01000013">
    <property type="protein sequence ID" value="SFD84350.1"/>
    <property type="molecule type" value="Genomic_DNA"/>
</dbReference>
<dbReference type="Gene3D" id="2.30.30.40">
    <property type="entry name" value="SH3 Domains"/>
    <property type="match status" value="1"/>
</dbReference>
<organism evidence="2 3">
    <name type="scientific">Flavobacterium phragmitis</name>
    <dbReference type="NCBI Taxonomy" id="739143"/>
    <lineage>
        <taxon>Bacteria</taxon>
        <taxon>Pseudomonadati</taxon>
        <taxon>Bacteroidota</taxon>
        <taxon>Flavobacteriia</taxon>
        <taxon>Flavobacteriales</taxon>
        <taxon>Flavobacteriaceae</taxon>
        <taxon>Flavobacterium</taxon>
    </lineage>
</organism>
<evidence type="ECO:0000256" key="1">
    <source>
        <dbReference type="SAM" id="SignalP"/>
    </source>
</evidence>
<reference evidence="3" key="1">
    <citation type="submission" date="2016-10" db="EMBL/GenBank/DDBJ databases">
        <authorList>
            <person name="Varghese N."/>
            <person name="Submissions S."/>
        </authorList>
    </citation>
    <scope>NUCLEOTIDE SEQUENCE [LARGE SCALE GENOMIC DNA]</scope>
    <source>
        <strain evidence="3">CGMCC 1.10370</strain>
    </source>
</reference>
<dbReference type="AlphaFoldDB" id="A0A1I1VUV0"/>